<protein>
    <submittedName>
        <fullName evidence="1">Uncharacterized protein</fullName>
    </submittedName>
</protein>
<sequence length="59" mass="6840">MGTGCSFWCKVSRGLSYRVRRMNGGKDTPLFVVGITPMERYWWIRMGVAIKEEVVQLSR</sequence>
<comment type="caution">
    <text evidence="1">The sequence shown here is derived from an EMBL/GenBank/DDBJ whole genome shotgun (WGS) entry which is preliminary data.</text>
</comment>
<name>A0A9D1M7V5_9BACT</name>
<evidence type="ECO:0000313" key="2">
    <source>
        <dbReference type="Proteomes" id="UP000824112"/>
    </source>
</evidence>
<organism evidence="1 2">
    <name type="scientific">Candidatus Gallibacteroides avistercoris</name>
    <dbReference type="NCBI Taxonomy" id="2840833"/>
    <lineage>
        <taxon>Bacteria</taxon>
        <taxon>Pseudomonadati</taxon>
        <taxon>Bacteroidota</taxon>
        <taxon>Bacteroidia</taxon>
        <taxon>Bacteroidales</taxon>
        <taxon>Bacteroidaceae</taxon>
        <taxon>Bacteroidaceae incertae sedis</taxon>
        <taxon>Candidatus Gallibacteroides</taxon>
    </lineage>
</organism>
<reference evidence="1" key="1">
    <citation type="submission" date="2020-10" db="EMBL/GenBank/DDBJ databases">
        <authorList>
            <person name="Gilroy R."/>
        </authorList>
    </citation>
    <scope>NUCLEOTIDE SEQUENCE</scope>
    <source>
        <strain evidence="1">CHK158-818</strain>
    </source>
</reference>
<proteinExistence type="predicted"/>
<dbReference type="AlphaFoldDB" id="A0A9D1M7V5"/>
<gene>
    <name evidence="1" type="ORF">IAB03_04765</name>
</gene>
<dbReference type="EMBL" id="DVNA01000111">
    <property type="protein sequence ID" value="HIU55107.1"/>
    <property type="molecule type" value="Genomic_DNA"/>
</dbReference>
<dbReference type="Proteomes" id="UP000824112">
    <property type="component" value="Unassembled WGS sequence"/>
</dbReference>
<accession>A0A9D1M7V5</accession>
<evidence type="ECO:0000313" key="1">
    <source>
        <dbReference type="EMBL" id="HIU55107.1"/>
    </source>
</evidence>
<reference evidence="1" key="2">
    <citation type="journal article" date="2021" name="PeerJ">
        <title>Extensive microbial diversity within the chicken gut microbiome revealed by metagenomics and culture.</title>
        <authorList>
            <person name="Gilroy R."/>
            <person name="Ravi A."/>
            <person name="Getino M."/>
            <person name="Pursley I."/>
            <person name="Horton D.L."/>
            <person name="Alikhan N.F."/>
            <person name="Baker D."/>
            <person name="Gharbi K."/>
            <person name="Hall N."/>
            <person name="Watson M."/>
            <person name="Adriaenssens E.M."/>
            <person name="Foster-Nyarko E."/>
            <person name="Jarju S."/>
            <person name="Secka A."/>
            <person name="Antonio M."/>
            <person name="Oren A."/>
            <person name="Chaudhuri R.R."/>
            <person name="La Ragione R."/>
            <person name="Hildebrand F."/>
            <person name="Pallen M.J."/>
        </authorList>
    </citation>
    <scope>NUCLEOTIDE SEQUENCE</scope>
    <source>
        <strain evidence="1">CHK158-818</strain>
    </source>
</reference>